<feature type="chain" id="PRO_5008131955" description="WIF domain-containing protein" evidence="2">
    <location>
        <begin position="20"/>
        <end position="262"/>
    </location>
</feature>
<dbReference type="AlphaFoldDB" id="A0A182PZI0"/>
<keyword evidence="1" id="KW-0812">Transmembrane</keyword>
<keyword evidence="4" id="KW-1185">Reference proteome</keyword>
<keyword evidence="2" id="KW-0732">Signal</keyword>
<reference evidence="4" key="1">
    <citation type="submission" date="2014-01" db="EMBL/GenBank/DDBJ databases">
        <title>The Genome Sequence of Anopheles farauti FAR1 (V2).</title>
        <authorList>
            <consortium name="The Broad Institute Genomics Platform"/>
            <person name="Neafsey D.E."/>
            <person name="Besansky N."/>
            <person name="Howell P."/>
            <person name="Walton C."/>
            <person name="Young S.K."/>
            <person name="Zeng Q."/>
            <person name="Gargeya S."/>
            <person name="Fitzgerald M."/>
            <person name="Haas B."/>
            <person name="Abouelleil A."/>
            <person name="Allen A.W."/>
            <person name="Alvarado L."/>
            <person name="Arachchi H.M."/>
            <person name="Berlin A.M."/>
            <person name="Chapman S.B."/>
            <person name="Gainer-Dewar J."/>
            <person name="Goldberg J."/>
            <person name="Griggs A."/>
            <person name="Gujja S."/>
            <person name="Hansen M."/>
            <person name="Howarth C."/>
            <person name="Imamovic A."/>
            <person name="Ireland A."/>
            <person name="Larimer J."/>
            <person name="McCowan C."/>
            <person name="Murphy C."/>
            <person name="Pearson M."/>
            <person name="Poon T.W."/>
            <person name="Priest M."/>
            <person name="Roberts A."/>
            <person name="Saif S."/>
            <person name="Shea T."/>
            <person name="Sisk P."/>
            <person name="Sykes S."/>
            <person name="Wortman J."/>
            <person name="Nusbaum C."/>
            <person name="Birren B."/>
        </authorList>
    </citation>
    <scope>NUCLEOTIDE SEQUENCE [LARGE SCALE GENOMIC DNA]</scope>
    <source>
        <strain evidence="4">FAR1</strain>
    </source>
</reference>
<keyword evidence="1" id="KW-0472">Membrane</keyword>
<organism evidence="3 4">
    <name type="scientific">Anopheles farauti</name>
    <dbReference type="NCBI Taxonomy" id="69004"/>
    <lineage>
        <taxon>Eukaryota</taxon>
        <taxon>Metazoa</taxon>
        <taxon>Ecdysozoa</taxon>
        <taxon>Arthropoda</taxon>
        <taxon>Hexapoda</taxon>
        <taxon>Insecta</taxon>
        <taxon>Pterygota</taxon>
        <taxon>Neoptera</taxon>
        <taxon>Endopterygota</taxon>
        <taxon>Diptera</taxon>
        <taxon>Nematocera</taxon>
        <taxon>Culicoidea</taxon>
        <taxon>Culicidae</taxon>
        <taxon>Anophelinae</taxon>
        <taxon>Anopheles</taxon>
    </lineage>
</organism>
<protein>
    <recommendedName>
        <fullName evidence="5">WIF domain-containing protein</fullName>
    </recommendedName>
</protein>
<sequence length="262" mass="29849">MWVLLVSVLLIVAVVPVQGIMVYGRCPYLKAIGIEPYLVNLFEGNNGEILYFSNVRFEALFDKRLHIEEHYVSQLVIVLEQKDGCFKPFQLQHFAVPIVSNYGMNNRSAVTTINTTILALHEKNYLLAFSCAQIDHNKLEFVWIFGRAGRFRVGLDKVQQMFGHLFANMSTNVQDLRRTHHEVPFCRSIILSVVIYGVGGVISLLAITAGIVCWKKHKQILQLRRQSCAECEYPAEEQDMDTSMRRDITSAKTIAVMNGTYM</sequence>
<evidence type="ECO:0008006" key="5">
    <source>
        <dbReference type="Google" id="ProtNLM"/>
    </source>
</evidence>
<dbReference type="Proteomes" id="UP000075886">
    <property type="component" value="Unassembled WGS sequence"/>
</dbReference>
<keyword evidence="1" id="KW-1133">Transmembrane helix</keyword>
<feature type="transmembrane region" description="Helical" evidence="1">
    <location>
        <begin position="189"/>
        <end position="214"/>
    </location>
</feature>
<dbReference type="EnsemblMetazoa" id="AFAF000093-RA">
    <property type="protein sequence ID" value="AFAF000093-PA"/>
    <property type="gene ID" value="AFAF000093"/>
</dbReference>
<proteinExistence type="predicted"/>
<evidence type="ECO:0000313" key="3">
    <source>
        <dbReference type="EnsemblMetazoa" id="AFAF000093-PA"/>
    </source>
</evidence>
<dbReference type="EMBL" id="AXCN02001739">
    <property type="status" value="NOT_ANNOTATED_CDS"/>
    <property type="molecule type" value="Genomic_DNA"/>
</dbReference>
<accession>A0A182PZI0</accession>
<evidence type="ECO:0000256" key="2">
    <source>
        <dbReference type="SAM" id="SignalP"/>
    </source>
</evidence>
<evidence type="ECO:0000313" key="4">
    <source>
        <dbReference type="Proteomes" id="UP000075886"/>
    </source>
</evidence>
<feature type="signal peptide" evidence="2">
    <location>
        <begin position="1"/>
        <end position="19"/>
    </location>
</feature>
<reference evidence="3" key="2">
    <citation type="submission" date="2020-05" db="UniProtKB">
        <authorList>
            <consortium name="EnsemblMetazoa"/>
        </authorList>
    </citation>
    <scope>IDENTIFICATION</scope>
    <source>
        <strain evidence="3">FAR1</strain>
    </source>
</reference>
<evidence type="ECO:0000256" key="1">
    <source>
        <dbReference type="SAM" id="Phobius"/>
    </source>
</evidence>
<name>A0A182PZI0_9DIPT</name>
<dbReference type="VEuPathDB" id="VectorBase:AFAF000093"/>